<dbReference type="EMBL" id="CAVNYO010000403">
    <property type="protein sequence ID" value="CAK5274539.1"/>
    <property type="molecule type" value="Genomic_DNA"/>
</dbReference>
<dbReference type="Proteomes" id="UP001295794">
    <property type="component" value="Unassembled WGS sequence"/>
</dbReference>
<evidence type="ECO:0000256" key="1">
    <source>
        <dbReference type="ARBA" id="ARBA00004173"/>
    </source>
</evidence>
<keyword evidence="2" id="KW-0809">Transit peptide</keyword>
<dbReference type="PANTHER" id="PTHR28554:SF1">
    <property type="entry name" value="LARGE RIBOSOMAL SUBUNIT PROTEIN ML45"/>
    <property type="match status" value="1"/>
</dbReference>
<evidence type="ECO:0000313" key="7">
    <source>
        <dbReference type="EMBL" id="CAK5274539.1"/>
    </source>
</evidence>
<evidence type="ECO:0000256" key="3">
    <source>
        <dbReference type="ARBA" id="ARBA00023128"/>
    </source>
</evidence>
<comment type="subcellular location">
    <subcellularLocation>
        <location evidence="1">Mitochondrion</location>
    </subcellularLocation>
</comment>
<gene>
    <name evidence="7" type="ORF">MYCIT1_LOCUS21767</name>
    <name evidence="6" type="ORF">MYCIT1_LOCUS329</name>
    <name evidence="5" type="ORF">MYCIT1_LOCUS8</name>
</gene>
<dbReference type="Gene3D" id="3.10.450.240">
    <property type="match status" value="1"/>
</dbReference>
<reference evidence="5" key="1">
    <citation type="submission" date="2023-11" db="EMBL/GenBank/DDBJ databases">
        <authorList>
            <person name="De Vega J J."/>
            <person name="De Vega J J."/>
        </authorList>
    </citation>
    <scope>NUCLEOTIDE SEQUENCE</scope>
</reference>
<comment type="caution">
    <text evidence="5">The sequence shown here is derived from an EMBL/GenBank/DDBJ whole genome shotgun (WGS) entry which is preliminary data.</text>
</comment>
<keyword evidence="8" id="KW-1185">Reference proteome</keyword>
<dbReference type="EMBL" id="CAVNYO010000004">
    <property type="protein sequence ID" value="CAK5261972.1"/>
    <property type="molecule type" value="Genomic_DNA"/>
</dbReference>
<dbReference type="PANTHER" id="PTHR28554">
    <property type="entry name" value="39S RIBOSOMAL PROTEIN L45, MITOCHONDRIAL"/>
    <property type="match status" value="1"/>
</dbReference>
<organism evidence="5 8">
    <name type="scientific">Mycena citricolor</name>
    <dbReference type="NCBI Taxonomy" id="2018698"/>
    <lineage>
        <taxon>Eukaryota</taxon>
        <taxon>Fungi</taxon>
        <taxon>Dikarya</taxon>
        <taxon>Basidiomycota</taxon>
        <taxon>Agaricomycotina</taxon>
        <taxon>Agaricomycetes</taxon>
        <taxon>Agaricomycetidae</taxon>
        <taxon>Agaricales</taxon>
        <taxon>Marasmiineae</taxon>
        <taxon>Mycenaceae</taxon>
        <taxon>Mycena</taxon>
    </lineage>
</organism>
<proteinExistence type="predicted"/>
<dbReference type="EMBL" id="CAVNYO010000001">
    <property type="protein sequence ID" value="CAK5261802.1"/>
    <property type="molecule type" value="Genomic_DNA"/>
</dbReference>
<dbReference type="InterPro" id="IPR051975">
    <property type="entry name" value="mtLSU_mL45"/>
</dbReference>
<accession>A0AAD2GQR2</accession>
<dbReference type="GO" id="GO:0005739">
    <property type="term" value="C:mitochondrion"/>
    <property type="evidence" value="ECO:0007669"/>
    <property type="project" value="UniProtKB-SubCell"/>
</dbReference>
<evidence type="ECO:0000313" key="8">
    <source>
        <dbReference type="Proteomes" id="UP001295794"/>
    </source>
</evidence>
<protein>
    <submittedName>
        <fullName evidence="5">Uncharacterized protein</fullName>
    </submittedName>
</protein>
<evidence type="ECO:0000256" key="4">
    <source>
        <dbReference type="SAM" id="MobiDB-lite"/>
    </source>
</evidence>
<feature type="compositionally biased region" description="Low complexity" evidence="4">
    <location>
        <begin position="32"/>
        <end position="45"/>
    </location>
</feature>
<evidence type="ECO:0000313" key="6">
    <source>
        <dbReference type="EMBL" id="CAK5261972.1"/>
    </source>
</evidence>
<evidence type="ECO:0000313" key="5">
    <source>
        <dbReference type="EMBL" id="CAK5261802.1"/>
    </source>
</evidence>
<keyword evidence="3" id="KW-0496">Mitochondrion</keyword>
<name>A0AAD2GQR2_9AGAR</name>
<sequence>MLSLSRRRVVPVSIRCYATKTSVTPKKKSKKPALSLLKPSSSRLAPPAPDADLKTRLILAAHKNWQKTQTRDNPPIDETGMTEEEVQVAHVERILRERKLLKEQGRAVPDITLPLLDHMLPYAVNFKTYSEYPTWRDMYDQFMLNRLNDGKNAFSQVCMRHIGLADSFPGVSIDPHMSWYKSWFTFVKHSLRARSVKSNAWVAPMRQEFLDCYIKLNKALMHKSSRLEELAMESYLDEALSLTQQRDPQHLYIWRFHREVSPTRILSLRASDGHFGKEAPKTGTRVGVQALVRFDTEQSVEIYDRKGTPLHEPAVGAEPMAPEPGRSLTIVPAIPKRVTEYLVLDNPMYLEGSRWRFRARLEPLPGRTVAA</sequence>
<evidence type="ECO:0000256" key="2">
    <source>
        <dbReference type="ARBA" id="ARBA00022946"/>
    </source>
</evidence>
<feature type="region of interest" description="Disordered" evidence="4">
    <location>
        <begin position="21"/>
        <end position="49"/>
    </location>
</feature>
<dbReference type="AlphaFoldDB" id="A0AAD2GQR2"/>